<dbReference type="PROSITE" id="PS50966">
    <property type="entry name" value="ZF_SWIM"/>
    <property type="match status" value="1"/>
</dbReference>
<accession>A0ABS4VWR3</accession>
<evidence type="ECO:0000313" key="3">
    <source>
        <dbReference type="EMBL" id="MBP2368377.1"/>
    </source>
</evidence>
<keyword evidence="1" id="KW-0862">Zinc</keyword>
<dbReference type="EMBL" id="JAGINU010000001">
    <property type="protein sequence ID" value="MBP2368377.1"/>
    <property type="molecule type" value="Genomic_DNA"/>
</dbReference>
<feature type="domain" description="SWIM-type" evidence="2">
    <location>
        <begin position="92"/>
        <end position="127"/>
    </location>
</feature>
<protein>
    <submittedName>
        <fullName evidence="3">Zn finger protein</fullName>
    </submittedName>
</protein>
<reference evidence="3 4" key="1">
    <citation type="submission" date="2021-03" db="EMBL/GenBank/DDBJ databases">
        <title>Sequencing the genomes of 1000 actinobacteria strains.</title>
        <authorList>
            <person name="Klenk H.-P."/>
        </authorList>
    </citation>
    <scope>NUCLEOTIDE SEQUENCE [LARGE SCALE GENOMIC DNA]</scope>
    <source>
        <strain evidence="3 4">DSM 45256</strain>
    </source>
</reference>
<keyword evidence="4" id="KW-1185">Reference proteome</keyword>
<gene>
    <name evidence="3" type="ORF">JOF36_004073</name>
</gene>
<comment type="caution">
    <text evidence="3">The sequence shown here is derived from an EMBL/GenBank/DDBJ whole genome shotgun (WGS) entry which is preliminary data.</text>
</comment>
<dbReference type="PANTHER" id="PTHR38133:SF1">
    <property type="entry name" value="SLR1429 PROTEIN"/>
    <property type="match status" value="1"/>
</dbReference>
<organism evidence="3 4">
    <name type="scientific">Pseudonocardia parietis</name>
    <dbReference type="NCBI Taxonomy" id="570936"/>
    <lineage>
        <taxon>Bacteria</taxon>
        <taxon>Bacillati</taxon>
        <taxon>Actinomycetota</taxon>
        <taxon>Actinomycetes</taxon>
        <taxon>Pseudonocardiales</taxon>
        <taxon>Pseudonocardiaceae</taxon>
        <taxon>Pseudonocardia</taxon>
    </lineage>
</organism>
<dbReference type="RefSeq" id="WP_210029404.1">
    <property type="nucleotide sequence ID" value="NZ_JAGINU010000001.1"/>
</dbReference>
<evidence type="ECO:0000313" key="4">
    <source>
        <dbReference type="Proteomes" id="UP001519295"/>
    </source>
</evidence>
<evidence type="ECO:0000259" key="2">
    <source>
        <dbReference type="PROSITE" id="PS50966"/>
    </source>
</evidence>
<keyword evidence="1" id="KW-0863">Zinc-finger</keyword>
<proteinExistence type="predicted"/>
<keyword evidence="1" id="KW-0479">Metal-binding</keyword>
<name>A0ABS4VWR3_9PSEU</name>
<dbReference type="Pfam" id="PF04434">
    <property type="entry name" value="SWIM"/>
    <property type="match status" value="1"/>
</dbReference>
<evidence type="ECO:0000256" key="1">
    <source>
        <dbReference type="PROSITE-ProRule" id="PRU00325"/>
    </source>
</evidence>
<dbReference type="Proteomes" id="UP001519295">
    <property type="component" value="Unassembled WGS sequence"/>
</dbReference>
<sequence length="167" mass="17888">MSGFGTTAWGRAWLRLAEPVRITRPDPQLPRAWSLARGDRVRDLVTTPGRITATVDDGGHRAVEIAFPVWTAPPELDAPDLPDELADRLAAEGTPVAPHPGDLRADCACGGRGGRCRHVLAVLIETARRADESPALAVVLRGGRVPQRAGDRSRIPIADLDPAAFWG</sequence>
<dbReference type="InterPro" id="IPR007527">
    <property type="entry name" value="Znf_SWIM"/>
</dbReference>
<dbReference type="PANTHER" id="PTHR38133">
    <property type="entry name" value="SLR1429 PROTEIN"/>
    <property type="match status" value="1"/>
</dbReference>